<reference evidence="1 2" key="1">
    <citation type="journal article" date="2017" name="Nat. Commun.">
        <title>In situ click chemistry generation of cyclooxygenase-2 inhibitors.</title>
        <authorList>
            <person name="Bhardwaj A."/>
            <person name="Kaur J."/>
            <person name="Wuest M."/>
            <person name="Wuest F."/>
        </authorList>
    </citation>
    <scope>NUCLEOTIDE SEQUENCE [LARGE SCALE GENOMIC DNA]</scope>
    <source>
        <strain evidence="1">S2_018_000_R2_106</strain>
    </source>
</reference>
<evidence type="ECO:0000313" key="1">
    <source>
        <dbReference type="EMBL" id="TKW60786.1"/>
    </source>
</evidence>
<gene>
    <name evidence="1" type="ORF">DI628_07805</name>
</gene>
<comment type="caution">
    <text evidence="1">The sequence shown here is derived from an EMBL/GenBank/DDBJ whole genome shotgun (WGS) entry which is preliminary data.</text>
</comment>
<dbReference type="EMBL" id="VAFM01000002">
    <property type="protein sequence ID" value="TKW60786.1"/>
    <property type="molecule type" value="Genomic_DNA"/>
</dbReference>
<dbReference type="AlphaFoldDB" id="A0A6N4RCN1"/>
<protein>
    <submittedName>
        <fullName evidence="1">Uncharacterized protein</fullName>
    </submittedName>
</protein>
<dbReference type="Proteomes" id="UP000320948">
    <property type="component" value="Unassembled WGS sequence"/>
</dbReference>
<name>A0A6N4RCN1_BLAVI</name>
<accession>A0A6N4RCN1</accession>
<evidence type="ECO:0000313" key="2">
    <source>
        <dbReference type="Proteomes" id="UP000320948"/>
    </source>
</evidence>
<organism evidence="1 2">
    <name type="scientific">Blastochloris viridis</name>
    <name type="common">Rhodopseudomonas viridis</name>
    <dbReference type="NCBI Taxonomy" id="1079"/>
    <lineage>
        <taxon>Bacteria</taxon>
        <taxon>Pseudomonadati</taxon>
        <taxon>Pseudomonadota</taxon>
        <taxon>Alphaproteobacteria</taxon>
        <taxon>Hyphomicrobiales</taxon>
        <taxon>Blastochloridaceae</taxon>
        <taxon>Blastochloris</taxon>
    </lineage>
</organism>
<sequence length="110" mass="11964">MLFKLVNYTILGIAAFYIAENTGVIERGVYFPTLPRLEASASDPMAWVGAAQWGIARLTDMAGNNEVTQPIAASISDPSQLTLENVTTFAKRLEAKRNETLQNYGINPGS</sequence>
<proteinExistence type="predicted"/>